<keyword evidence="2" id="KW-1185">Reference proteome</keyword>
<reference evidence="1 2" key="1">
    <citation type="submission" date="2020-04" db="EMBL/GenBank/DDBJ databases">
        <title>Genome sequencing of novel species.</title>
        <authorList>
            <person name="Heo J."/>
            <person name="Kim S.-J."/>
            <person name="Kim J.-S."/>
            <person name="Hong S.-B."/>
            <person name="Kwon S.-W."/>
        </authorList>
    </citation>
    <scope>NUCLEOTIDE SEQUENCE [LARGE SCALE GENOMIC DNA]</scope>
    <source>
        <strain evidence="1 2">CJU-R4</strain>
    </source>
</reference>
<dbReference type="AlphaFoldDB" id="A0A7L5DJG9"/>
<dbReference type="Gene3D" id="1.20.1220.20">
    <property type="entry name" value="Uncharcterised protein PF01724"/>
    <property type="match status" value="1"/>
</dbReference>
<name>A0A7L5DJG9_9BACT</name>
<dbReference type="InterPro" id="IPR002636">
    <property type="entry name" value="DUF29"/>
</dbReference>
<dbReference type="EMBL" id="CP051677">
    <property type="protein sequence ID" value="QJD77591.1"/>
    <property type="molecule type" value="Genomic_DNA"/>
</dbReference>
<gene>
    <name evidence="1" type="ORF">HH216_03535</name>
</gene>
<dbReference type="PANTHER" id="PTHR34235">
    <property type="entry name" value="SLR1203 PROTEIN-RELATED"/>
    <property type="match status" value="1"/>
</dbReference>
<dbReference type="Proteomes" id="UP000501128">
    <property type="component" value="Chromosome"/>
</dbReference>
<dbReference type="Pfam" id="PF01724">
    <property type="entry name" value="DUF29"/>
    <property type="match status" value="1"/>
</dbReference>
<sequence length="143" mass="16323">MEELTLLRKMVEEHDYEGALSIISELDEMAKDDKINKIRSFLGILLIHLIKQQAEQRVTKSWNRSIENALDGITTSNKRRSAGGYYLRPEELSALIDEAFPSAIRNASYEAFEGTHSSDQLAAMIDTDQIKQDAFDRIMAYRP</sequence>
<evidence type="ECO:0000313" key="1">
    <source>
        <dbReference type="EMBL" id="QJD77591.1"/>
    </source>
</evidence>
<dbReference type="RefSeq" id="WP_169549534.1">
    <property type="nucleotide sequence ID" value="NZ_CP051677.1"/>
</dbReference>
<dbReference type="PANTHER" id="PTHR34235:SF1">
    <property type="entry name" value="SLR0416 PROTEIN"/>
    <property type="match status" value="1"/>
</dbReference>
<dbReference type="KEGG" id="srho:HH216_03535"/>
<evidence type="ECO:0000313" key="2">
    <source>
        <dbReference type="Proteomes" id="UP000501128"/>
    </source>
</evidence>
<protein>
    <submittedName>
        <fullName evidence="1">DUF29 domain-containing protein</fullName>
    </submittedName>
</protein>
<organism evidence="1 2">
    <name type="scientific">Spirosoma rhododendri</name>
    <dbReference type="NCBI Taxonomy" id="2728024"/>
    <lineage>
        <taxon>Bacteria</taxon>
        <taxon>Pseudomonadati</taxon>
        <taxon>Bacteroidota</taxon>
        <taxon>Cytophagia</taxon>
        <taxon>Cytophagales</taxon>
        <taxon>Cytophagaceae</taxon>
        <taxon>Spirosoma</taxon>
    </lineage>
</organism>
<proteinExistence type="predicted"/>
<accession>A0A7L5DJG9</accession>